<dbReference type="AlphaFoldDB" id="A0AB34J880"/>
<gene>
    <name evidence="1" type="ORF">AB1Y20_002532</name>
</gene>
<dbReference type="Proteomes" id="UP001515480">
    <property type="component" value="Unassembled WGS sequence"/>
</dbReference>
<accession>A0AB34J880</accession>
<name>A0AB34J880_PRYPA</name>
<comment type="caution">
    <text evidence="1">The sequence shown here is derived from an EMBL/GenBank/DDBJ whole genome shotgun (WGS) entry which is preliminary data.</text>
</comment>
<evidence type="ECO:0008006" key="3">
    <source>
        <dbReference type="Google" id="ProtNLM"/>
    </source>
</evidence>
<proteinExistence type="predicted"/>
<evidence type="ECO:0000313" key="2">
    <source>
        <dbReference type="Proteomes" id="UP001515480"/>
    </source>
</evidence>
<protein>
    <recommendedName>
        <fullName evidence="3">Sulfotransferase</fullName>
    </recommendedName>
</protein>
<keyword evidence="2" id="KW-1185">Reference proteome</keyword>
<reference evidence="1 2" key="1">
    <citation type="journal article" date="2024" name="Science">
        <title>Giant polyketide synthase enzymes in the biosynthesis of giant marine polyether toxins.</title>
        <authorList>
            <person name="Fallon T.R."/>
            <person name="Shende V.V."/>
            <person name="Wierzbicki I.H."/>
            <person name="Pendleton A.L."/>
            <person name="Watervoot N.F."/>
            <person name="Auber R.P."/>
            <person name="Gonzalez D.J."/>
            <person name="Wisecaver J.H."/>
            <person name="Moore B.S."/>
        </authorList>
    </citation>
    <scope>NUCLEOTIDE SEQUENCE [LARGE SCALE GENOMIC DNA]</scope>
    <source>
        <strain evidence="1 2">12B1</strain>
    </source>
</reference>
<sequence>MGVAASHPEFRGRLNCSSFEWTSIGRETLVSHKTGVWLALEIEGMFAHLCGVDDFHSLPTVPRATPRRIVFLRDPIYTAVSGMLYHRDGAAEASRDWGDNVPMLHDPQFTPLLHAIHVGELPSPLPGTTFHHYLRRLSDADALKAYMVYMSEVVPGRRSGAALDFRGQLRWLVEQAAAVRIDPKHHMGLCLDAFSHASESEFQAAVDAILQFWRIPKRVHRAFRVMAPRMRQEKKEDTARRTMEGRGLFAPEHATSSASRTNLHNLVRQVDMESFGGVFYEASRRIKCQPAGPPLLL</sequence>
<dbReference type="EMBL" id="JBGBPQ010000011">
    <property type="protein sequence ID" value="KAL1515918.1"/>
    <property type="molecule type" value="Genomic_DNA"/>
</dbReference>
<evidence type="ECO:0000313" key="1">
    <source>
        <dbReference type="EMBL" id="KAL1515918.1"/>
    </source>
</evidence>
<organism evidence="1 2">
    <name type="scientific">Prymnesium parvum</name>
    <name type="common">Toxic golden alga</name>
    <dbReference type="NCBI Taxonomy" id="97485"/>
    <lineage>
        <taxon>Eukaryota</taxon>
        <taxon>Haptista</taxon>
        <taxon>Haptophyta</taxon>
        <taxon>Prymnesiophyceae</taxon>
        <taxon>Prymnesiales</taxon>
        <taxon>Prymnesiaceae</taxon>
        <taxon>Prymnesium</taxon>
    </lineage>
</organism>